<evidence type="ECO:0000313" key="3">
    <source>
        <dbReference type="Proteomes" id="UP000606974"/>
    </source>
</evidence>
<evidence type="ECO:0000256" key="1">
    <source>
        <dbReference type="SAM" id="MobiDB-lite"/>
    </source>
</evidence>
<gene>
    <name evidence="2" type="ORF">GJ744_003454</name>
</gene>
<dbReference type="Proteomes" id="UP000606974">
    <property type="component" value="Unassembled WGS sequence"/>
</dbReference>
<evidence type="ECO:0000313" key="2">
    <source>
        <dbReference type="EMBL" id="KAF7511723.1"/>
    </source>
</evidence>
<protein>
    <submittedName>
        <fullName evidence="2">Uncharacterized protein</fullName>
    </submittedName>
</protein>
<name>A0A8H7E837_9EURO</name>
<accession>A0A8H7E837</accession>
<proteinExistence type="predicted"/>
<sequence>MGFFGSSRKKARDPFQAAVEQHQRGASSSARLRGRQPGSARHDVSSAWCHSDNVHPYGQPGFGFYSGENLAAATSLRSEPRKPRSVDEDSIDMGPRYPVDSWGADIPFPTYQSYPRPSSKNIYARDIPYIELGPRAQIGPRDLPYSGSEEFRLYLGGGGRNDFAPSTSMASLGRLLPSNGELFSPRRTPLDLSAYAERPIFDHFSQFRRSPMPNRYPIPNFNANLPPNCSPARDPYADRAADPISGGWTNSWPPHPPGSYERLRPPHLQPGNSRGGGARSSSSNIGQVS</sequence>
<feature type="region of interest" description="Disordered" evidence="1">
    <location>
        <begin position="1"/>
        <end position="45"/>
    </location>
</feature>
<organism evidence="2 3">
    <name type="scientific">Endocarpon pusillum</name>
    <dbReference type="NCBI Taxonomy" id="364733"/>
    <lineage>
        <taxon>Eukaryota</taxon>
        <taxon>Fungi</taxon>
        <taxon>Dikarya</taxon>
        <taxon>Ascomycota</taxon>
        <taxon>Pezizomycotina</taxon>
        <taxon>Eurotiomycetes</taxon>
        <taxon>Chaetothyriomycetidae</taxon>
        <taxon>Verrucariales</taxon>
        <taxon>Verrucariaceae</taxon>
        <taxon>Endocarpon</taxon>
    </lineage>
</organism>
<reference evidence="2" key="1">
    <citation type="submission" date="2020-02" db="EMBL/GenBank/DDBJ databases">
        <authorList>
            <person name="Palmer J.M."/>
        </authorList>
    </citation>
    <scope>NUCLEOTIDE SEQUENCE</scope>
    <source>
        <strain evidence="2">EPUS1.4</strain>
        <tissue evidence="2">Thallus</tissue>
    </source>
</reference>
<feature type="compositionally biased region" description="Low complexity" evidence="1">
    <location>
        <begin position="279"/>
        <end position="289"/>
    </location>
</feature>
<dbReference type="EMBL" id="JAACFV010000017">
    <property type="protein sequence ID" value="KAF7511723.1"/>
    <property type="molecule type" value="Genomic_DNA"/>
</dbReference>
<feature type="region of interest" description="Disordered" evidence="1">
    <location>
        <begin position="229"/>
        <end position="289"/>
    </location>
</feature>
<dbReference type="AlphaFoldDB" id="A0A8H7E837"/>
<dbReference type="OrthoDB" id="10313398at2759"/>
<comment type="caution">
    <text evidence="2">The sequence shown here is derived from an EMBL/GenBank/DDBJ whole genome shotgun (WGS) entry which is preliminary data.</text>
</comment>
<keyword evidence="3" id="KW-1185">Reference proteome</keyword>